<evidence type="ECO:0000256" key="7">
    <source>
        <dbReference type="ARBA" id="ARBA00048619"/>
    </source>
</evidence>
<feature type="domain" description="Methyltransferase small" evidence="17">
    <location>
        <begin position="26"/>
        <end position="124"/>
    </location>
</feature>
<evidence type="ECO:0000256" key="6">
    <source>
        <dbReference type="ARBA" id="ARBA00023242"/>
    </source>
</evidence>
<evidence type="ECO:0000256" key="14">
    <source>
        <dbReference type="ARBA" id="ARBA00083337"/>
    </source>
</evidence>
<organism evidence="18">
    <name type="scientific">Nyssomyia neivai</name>
    <dbReference type="NCBI Taxonomy" id="330878"/>
    <lineage>
        <taxon>Eukaryota</taxon>
        <taxon>Metazoa</taxon>
        <taxon>Ecdysozoa</taxon>
        <taxon>Arthropoda</taxon>
        <taxon>Hexapoda</taxon>
        <taxon>Insecta</taxon>
        <taxon>Pterygota</taxon>
        <taxon>Neoptera</taxon>
        <taxon>Endopterygota</taxon>
        <taxon>Diptera</taxon>
        <taxon>Nematocera</taxon>
        <taxon>Psychodoidea</taxon>
        <taxon>Psychodidae</taxon>
        <taxon>Nyssomyia</taxon>
    </lineage>
</organism>
<evidence type="ECO:0000256" key="2">
    <source>
        <dbReference type="ARBA" id="ARBA00006149"/>
    </source>
</evidence>
<reference evidence="18" key="1">
    <citation type="submission" date="2016-12" db="EMBL/GenBank/DDBJ databases">
        <title>An insight into the sialome and mialome of the sand fly, Nyssomyia neivai.</title>
        <authorList>
            <person name="Sebastian V."/>
            <person name="Goulart T.M."/>
            <person name="Oliveira W."/>
            <person name="Calvo E."/>
            <person name="Oliveira L.F."/>
            <person name="Pinto M.C."/>
            <person name="Rosselino A.M."/>
            <person name="Ribeiro J.M."/>
        </authorList>
    </citation>
    <scope>NUCLEOTIDE SEQUENCE</scope>
</reference>
<dbReference type="PANTHER" id="PTHR45875">
    <property type="entry name" value="METHYLTRANSFERASE N6AMT1"/>
    <property type="match status" value="1"/>
</dbReference>
<evidence type="ECO:0000256" key="16">
    <source>
        <dbReference type="ARBA" id="ARBA00093667"/>
    </source>
</evidence>
<dbReference type="InterPro" id="IPR052190">
    <property type="entry name" value="Euk-Arch_PrmC-MTase"/>
</dbReference>
<evidence type="ECO:0000256" key="8">
    <source>
        <dbReference type="ARBA" id="ARBA00050903"/>
    </source>
</evidence>
<evidence type="ECO:0000256" key="1">
    <source>
        <dbReference type="ARBA" id="ARBA00004123"/>
    </source>
</evidence>
<keyword evidence="5" id="KW-0949">S-adenosyl-L-methionine</keyword>
<keyword evidence="6" id="KW-0539">Nucleus</keyword>
<dbReference type="InterPro" id="IPR002052">
    <property type="entry name" value="DNA_methylase_N6_adenine_CS"/>
</dbReference>
<comment type="catalytic activity">
    <reaction evidence="7">
        <text>L-lysyl-[histone] + S-adenosyl-L-methionine = N(6)-methyl-L-lysyl-[histone] + S-adenosyl-L-homocysteine + H(+)</text>
        <dbReference type="Rhea" id="RHEA:10024"/>
        <dbReference type="Rhea" id="RHEA-COMP:9845"/>
        <dbReference type="Rhea" id="RHEA-COMP:9846"/>
        <dbReference type="ChEBI" id="CHEBI:15378"/>
        <dbReference type="ChEBI" id="CHEBI:29969"/>
        <dbReference type="ChEBI" id="CHEBI:57856"/>
        <dbReference type="ChEBI" id="CHEBI:59789"/>
        <dbReference type="ChEBI" id="CHEBI:61929"/>
    </reaction>
    <physiologicalReaction direction="left-to-right" evidence="7">
        <dbReference type="Rhea" id="RHEA:10025"/>
    </physiologicalReaction>
</comment>
<comment type="similarity">
    <text evidence="2">Belongs to the eukaryotic/archaeal PrmC-related family.</text>
</comment>
<protein>
    <recommendedName>
        <fullName evidence="15">Methyltransferase HEMK2</fullName>
    </recommendedName>
    <alternativeName>
        <fullName evidence="14">HemK methyltransferase family member 2</fullName>
    </alternativeName>
    <alternativeName>
        <fullName evidence="12">Lysine N-methyltransferase 9</fullName>
    </alternativeName>
    <alternativeName>
        <fullName evidence="11">Methylarsonite methyltransferase N6AMT1</fullName>
    </alternativeName>
    <alternativeName>
        <fullName evidence="16">Methyltransferase N6AMT1</fullName>
    </alternativeName>
    <alternativeName>
        <fullName evidence="13">Protein N(5)-glutamine methyltransferase</fullName>
    </alternativeName>
</protein>
<evidence type="ECO:0000256" key="4">
    <source>
        <dbReference type="ARBA" id="ARBA00022679"/>
    </source>
</evidence>
<dbReference type="CDD" id="cd02440">
    <property type="entry name" value="AdoMet_MTases"/>
    <property type="match status" value="1"/>
</dbReference>
<evidence type="ECO:0000256" key="3">
    <source>
        <dbReference type="ARBA" id="ARBA00022603"/>
    </source>
</evidence>
<evidence type="ECO:0000256" key="15">
    <source>
        <dbReference type="ARBA" id="ARBA00093624"/>
    </source>
</evidence>
<accession>A0A1L8DRQ8</accession>
<dbReference type="FunFam" id="3.40.50.150:FF:000077">
    <property type="entry name" value="HemK methyltransferase family member 2"/>
    <property type="match status" value="1"/>
</dbReference>
<dbReference type="GO" id="GO:0005634">
    <property type="term" value="C:nucleus"/>
    <property type="evidence" value="ECO:0007669"/>
    <property type="project" value="UniProtKB-SubCell"/>
</dbReference>
<name>A0A1L8DRQ8_9DIPT</name>
<dbReference type="GO" id="GO:0035657">
    <property type="term" value="C:eRF1 methyltransferase complex"/>
    <property type="evidence" value="ECO:0007669"/>
    <property type="project" value="TreeGrafter"/>
</dbReference>
<evidence type="ECO:0000256" key="5">
    <source>
        <dbReference type="ARBA" id="ARBA00022691"/>
    </source>
</evidence>
<evidence type="ECO:0000256" key="10">
    <source>
        <dbReference type="ARBA" id="ARBA00062344"/>
    </source>
</evidence>
<dbReference type="PANTHER" id="PTHR45875:SF1">
    <property type="entry name" value="METHYLTRANSFERASE N6AMT1"/>
    <property type="match status" value="1"/>
</dbReference>
<comment type="catalytic activity">
    <reaction evidence="8">
        <text>methylarsonous acid + S-adenosyl-L-methionine = dimethylarsinate + S-adenosyl-L-homocysteine + 2 H(+)</text>
        <dbReference type="Rhea" id="RHEA:11684"/>
        <dbReference type="ChEBI" id="CHEBI:15378"/>
        <dbReference type="ChEBI" id="CHEBI:16223"/>
        <dbReference type="ChEBI" id="CHEBI:17826"/>
        <dbReference type="ChEBI" id="CHEBI:57856"/>
        <dbReference type="ChEBI" id="CHEBI:59789"/>
    </reaction>
</comment>
<comment type="function">
    <text evidence="9">Methyltransferase that can methylate proteins and, to a lower extent, arsenic. Catalytic subunit of a heterodimer with TRMT112, which monomethylates 'Lys-12' of histone H4 (H4K12me1), a modification present at the promoters of numerous genes encoding cell cycle regulators. Catalytic subunit of a heterodimer with TRMT112, which catalyzes N5-methylation of Glu residue of proteins with a Gly-Gln-Xaa-Xaa-Xaa-Arg motif. Methylates ETF1 on 'Gln-185'; ETF1 needs to be complexed to ERF3 in its GTP-bound form to be efficiently methylated. May also play a role in the modulation of arsenic-induced toxicity by mediating the conversion of monomethylarsonous acid (3+) into the less toxic dimethylarsonic acid. It however only plays a limited role in arsenic metabolism compared with AS3MT.</text>
</comment>
<dbReference type="InterPro" id="IPR004557">
    <property type="entry name" value="PrmC-related"/>
</dbReference>
<dbReference type="GO" id="GO:0032259">
    <property type="term" value="P:methylation"/>
    <property type="evidence" value="ECO:0007669"/>
    <property type="project" value="UniProtKB-KW"/>
</dbReference>
<dbReference type="Gene3D" id="3.40.50.150">
    <property type="entry name" value="Vaccinia Virus protein VP39"/>
    <property type="match status" value="1"/>
</dbReference>
<dbReference type="GO" id="GO:0003676">
    <property type="term" value="F:nucleic acid binding"/>
    <property type="evidence" value="ECO:0007669"/>
    <property type="project" value="InterPro"/>
</dbReference>
<evidence type="ECO:0000256" key="13">
    <source>
        <dbReference type="ARBA" id="ARBA00080992"/>
    </source>
</evidence>
<dbReference type="NCBIfam" id="TIGR00537">
    <property type="entry name" value="hemK_rel_arch"/>
    <property type="match status" value="1"/>
</dbReference>
<comment type="subcellular location">
    <subcellularLocation>
        <location evidence="1">Nucleus</location>
    </subcellularLocation>
</comment>
<dbReference type="PROSITE" id="PS00092">
    <property type="entry name" value="N6_MTASE"/>
    <property type="match status" value="1"/>
</dbReference>
<dbReference type="InterPro" id="IPR007848">
    <property type="entry name" value="Small_mtfrase_dom"/>
</dbReference>
<dbReference type="EMBL" id="GFDF01004916">
    <property type="protein sequence ID" value="JAV09168.1"/>
    <property type="molecule type" value="Transcribed_RNA"/>
</dbReference>
<evidence type="ECO:0000259" key="17">
    <source>
        <dbReference type="Pfam" id="PF05175"/>
    </source>
</evidence>
<evidence type="ECO:0000256" key="11">
    <source>
        <dbReference type="ARBA" id="ARBA00075330"/>
    </source>
</evidence>
<evidence type="ECO:0000256" key="12">
    <source>
        <dbReference type="ARBA" id="ARBA00076540"/>
    </source>
</evidence>
<evidence type="ECO:0000313" key="18">
    <source>
        <dbReference type="EMBL" id="JAV09168.1"/>
    </source>
</evidence>
<dbReference type="Pfam" id="PF05175">
    <property type="entry name" value="MTS"/>
    <property type="match status" value="1"/>
</dbReference>
<dbReference type="AlphaFoldDB" id="A0A1L8DRQ8"/>
<dbReference type="SUPFAM" id="SSF53335">
    <property type="entry name" value="S-adenosyl-L-methionine-dependent methyltransferases"/>
    <property type="match status" value="1"/>
</dbReference>
<sequence length="219" mass="24375">METPFLTHLTQEDYKFVYEASEDSFLLLDALEEDLTQIRDNKPLLCVEIGSGSGVIITALAKSLSSSAHCVAIDINQHACKATKKTTIINGATVDVIAMDLLSSFRCNSIDLLIFNPPYVPTEENEVNHGDGGTFAGCLVKSWAGGEDGCSTVKRLMPFLKEKLSQSAVFYLLLLRENKPREMLKIFLEMGFSGSIIKERRIRGEYLYILKIVRCNSIK</sequence>
<dbReference type="InterPro" id="IPR029063">
    <property type="entry name" value="SAM-dependent_MTases_sf"/>
</dbReference>
<evidence type="ECO:0000256" key="9">
    <source>
        <dbReference type="ARBA" id="ARBA00053180"/>
    </source>
</evidence>
<dbReference type="GO" id="GO:0036009">
    <property type="term" value="F:protein-glutamine N-methyltransferase activity"/>
    <property type="evidence" value="ECO:0007669"/>
    <property type="project" value="UniProtKB-ARBA"/>
</dbReference>
<comment type="subunit">
    <text evidence="10">Heterodimer; heterodimerization with TRMT112 is required for S-adenosyl-L-methionine-binding.</text>
</comment>
<keyword evidence="4 18" id="KW-0808">Transferase</keyword>
<proteinExistence type="inferred from homology"/>
<keyword evidence="3 18" id="KW-0489">Methyltransferase</keyword>